<accession>A0A392RJ58</accession>
<feature type="non-terminal residue" evidence="2">
    <location>
        <position position="1"/>
    </location>
</feature>
<organism evidence="2 3">
    <name type="scientific">Trifolium medium</name>
    <dbReference type="NCBI Taxonomy" id="97028"/>
    <lineage>
        <taxon>Eukaryota</taxon>
        <taxon>Viridiplantae</taxon>
        <taxon>Streptophyta</taxon>
        <taxon>Embryophyta</taxon>
        <taxon>Tracheophyta</taxon>
        <taxon>Spermatophyta</taxon>
        <taxon>Magnoliopsida</taxon>
        <taxon>eudicotyledons</taxon>
        <taxon>Gunneridae</taxon>
        <taxon>Pentapetalae</taxon>
        <taxon>rosids</taxon>
        <taxon>fabids</taxon>
        <taxon>Fabales</taxon>
        <taxon>Fabaceae</taxon>
        <taxon>Papilionoideae</taxon>
        <taxon>50 kb inversion clade</taxon>
        <taxon>NPAAA clade</taxon>
        <taxon>Hologalegina</taxon>
        <taxon>IRL clade</taxon>
        <taxon>Trifolieae</taxon>
        <taxon>Trifolium</taxon>
    </lineage>
</organism>
<comment type="caution">
    <text evidence="2">The sequence shown here is derived from an EMBL/GenBank/DDBJ whole genome shotgun (WGS) entry which is preliminary data.</text>
</comment>
<dbReference type="EMBL" id="LXQA010227453">
    <property type="protein sequence ID" value="MCI35820.1"/>
    <property type="molecule type" value="Genomic_DNA"/>
</dbReference>
<evidence type="ECO:0000313" key="3">
    <source>
        <dbReference type="Proteomes" id="UP000265520"/>
    </source>
</evidence>
<protein>
    <submittedName>
        <fullName evidence="2">Uncharacterized protein</fullName>
    </submittedName>
</protein>
<sequence length="62" mass="6913">RDLIEDLIKSGHLRKFLEDAAAKGHIAFPKQEIYPPKKEGGKQAKAIRAESPLTLSQEVSQE</sequence>
<feature type="region of interest" description="Disordered" evidence="1">
    <location>
        <begin position="33"/>
        <end position="62"/>
    </location>
</feature>
<evidence type="ECO:0000256" key="1">
    <source>
        <dbReference type="SAM" id="MobiDB-lite"/>
    </source>
</evidence>
<dbReference type="Proteomes" id="UP000265520">
    <property type="component" value="Unassembled WGS sequence"/>
</dbReference>
<dbReference type="AlphaFoldDB" id="A0A392RJ58"/>
<name>A0A392RJ58_9FABA</name>
<evidence type="ECO:0000313" key="2">
    <source>
        <dbReference type="EMBL" id="MCI35820.1"/>
    </source>
</evidence>
<keyword evidence="3" id="KW-1185">Reference proteome</keyword>
<feature type="compositionally biased region" description="Polar residues" evidence="1">
    <location>
        <begin position="53"/>
        <end position="62"/>
    </location>
</feature>
<reference evidence="2 3" key="1">
    <citation type="journal article" date="2018" name="Front. Plant Sci.">
        <title>Red Clover (Trifolium pratense) and Zigzag Clover (T. medium) - A Picture of Genomic Similarities and Differences.</title>
        <authorList>
            <person name="Dluhosova J."/>
            <person name="Istvanek J."/>
            <person name="Nedelnik J."/>
            <person name="Repkova J."/>
        </authorList>
    </citation>
    <scope>NUCLEOTIDE SEQUENCE [LARGE SCALE GENOMIC DNA]</scope>
    <source>
        <strain evidence="3">cv. 10/8</strain>
        <tissue evidence="2">Leaf</tissue>
    </source>
</reference>
<proteinExistence type="predicted"/>